<dbReference type="KEGG" id="kme:H0A61_02880"/>
<dbReference type="Proteomes" id="UP000662904">
    <property type="component" value="Chromosome"/>
</dbReference>
<dbReference type="AlphaFoldDB" id="A0A8A0RRF1"/>
<organism evidence="1 2">
    <name type="scientific">Koleobacter methoxysyntrophicus</name>
    <dbReference type="NCBI Taxonomy" id="2751313"/>
    <lineage>
        <taxon>Bacteria</taxon>
        <taxon>Bacillati</taxon>
        <taxon>Bacillota</taxon>
        <taxon>Clostridia</taxon>
        <taxon>Koleobacterales</taxon>
        <taxon>Koleobacteraceae</taxon>
        <taxon>Koleobacter</taxon>
    </lineage>
</organism>
<accession>A0A8A0RRF1</accession>
<gene>
    <name evidence="1" type="ORF">H0A61_02880</name>
</gene>
<sequence length="68" mass="7888">MKGYHVQNIFGKVCCPKPVYDLKSSDEWAQKRYLEIKGNHPEAKLYRRKKNEALCIVYKMKAGENLAG</sequence>
<evidence type="ECO:0000313" key="2">
    <source>
        <dbReference type="Proteomes" id="UP000662904"/>
    </source>
</evidence>
<dbReference type="EMBL" id="CP059066">
    <property type="protein sequence ID" value="QSQ10472.1"/>
    <property type="molecule type" value="Genomic_DNA"/>
</dbReference>
<reference evidence="1" key="1">
    <citation type="submission" date="2020-07" db="EMBL/GenBank/DDBJ databases">
        <title>Koleobacter methoxysyntrophicus gen. nov., sp. nov., a novel anaerobic bacterium isolated from deep subsurface oil field and proposal of Koleobacterales ord. nov. in the phylum Firmicutes.</title>
        <authorList>
            <person name="Sakamoto S."/>
            <person name="Tamaki H."/>
        </authorList>
    </citation>
    <scope>NUCLEOTIDE SEQUENCE</scope>
    <source>
        <strain evidence="1">NRmbB1</strain>
    </source>
</reference>
<protein>
    <submittedName>
        <fullName evidence="1">Uncharacterized protein</fullName>
    </submittedName>
</protein>
<keyword evidence="2" id="KW-1185">Reference proteome</keyword>
<dbReference type="RefSeq" id="WP_206707779.1">
    <property type="nucleotide sequence ID" value="NZ_CP059066.1"/>
</dbReference>
<evidence type="ECO:0000313" key="1">
    <source>
        <dbReference type="EMBL" id="QSQ10472.1"/>
    </source>
</evidence>
<name>A0A8A0RRF1_9FIRM</name>
<proteinExistence type="predicted"/>